<reference evidence="6" key="1">
    <citation type="submission" date="2016-10" db="EMBL/GenBank/DDBJ databases">
        <title>Comparative genomics uncovers the prolific and rare metabolic potential of the cyanobacterial genus Moorea.</title>
        <authorList>
            <person name="Leao T."/>
            <person name="Castelao G."/>
            <person name="Korobeynikov A."/>
            <person name="Monroe E.A."/>
            <person name="Podell S."/>
            <person name="Glukhov E."/>
            <person name="Allen E."/>
            <person name="Gerwick W.H."/>
            <person name="Gerwick L."/>
        </authorList>
    </citation>
    <scope>NUCLEOTIDE SEQUENCE [LARGE SCALE GENOMIC DNA]</scope>
    <source>
        <strain evidence="6">JHB</strain>
    </source>
</reference>
<dbReference type="InterPro" id="IPR001296">
    <property type="entry name" value="Glyco_trans_1"/>
</dbReference>
<evidence type="ECO:0000256" key="1">
    <source>
        <dbReference type="ARBA" id="ARBA00022676"/>
    </source>
</evidence>
<dbReference type="PANTHER" id="PTHR12526:SF510">
    <property type="entry name" value="D-INOSITOL 3-PHOSPHATE GLYCOSYLTRANSFERASE"/>
    <property type="match status" value="1"/>
</dbReference>
<dbReference type="Proteomes" id="UP000176944">
    <property type="component" value="Chromosome"/>
</dbReference>
<evidence type="ECO:0000256" key="2">
    <source>
        <dbReference type="ARBA" id="ARBA00022679"/>
    </source>
</evidence>
<proteinExistence type="predicted"/>
<dbReference type="EC" id="2.4.-.-" evidence="5"/>
<keyword evidence="2 5" id="KW-0808">Transferase</keyword>
<dbReference type="Pfam" id="PF13439">
    <property type="entry name" value="Glyco_transf_4"/>
    <property type="match status" value="1"/>
</dbReference>
<keyword evidence="1 5" id="KW-0328">Glycosyltransferase</keyword>
<accession>A0A1D9GBQ7</accession>
<evidence type="ECO:0000259" key="4">
    <source>
        <dbReference type="Pfam" id="PF13439"/>
    </source>
</evidence>
<protein>
    <submittedName>
        <fullName evidence="5">Glycosyltransferase</fullName>
        <ecNumber evidence="5">2.4.-.-</ecNumber>
    </submittedName>
</protein>
<dbReference type="InterPro" id="IPR028098">
    <property type="entry name" value="Glyco_trans_4-like_N"/>
</dbReference>
<dbReference type="Pfam" id="PF00534">
    <property type="entry name" value="Glycos_transf_1"/>
    <property type="match status" value="1"/>
</dbReference>
<dbReference type="GO" id="GO:0016757">
    <property type="term" value="F:glycosyltransferase activity"/>
    <property type="evidence" value="ECO:0007669"/>
    <property type="project" value="UniProtKB-KW"/>
</dbReference>
<feature type="domain" description="Glycosyltransferase subfamily 4-like N-terminal" evidence="4">
    <location>
        <begin position="51"/>
        <end position="180"/>
    </location>
</feature>
<name>A0A1D9GBQ7_MOOP1</name>
<dbReference type="AlphaFoldDB" id="A0A1D9GBQ7"/>
<evidence type="ECO:0000313" key="5">
    <source>
        <dbReference type="EMBL" id="AOY85043.2"/>
    </source>
</evidence>
<dbReference type="Gene3D" id="3.40.50.2000">
    <property type="entry name" value="Glycogen Phosphorylase B"/>
    <property type="match status" value="2"/>
</dbReference>
<dbReference type="SUPFAM" id="SSF53756">
    <property type="entry name" value="UDP-Glycosyltransferase/glycogen phosphorylase"/>
    <property type="match status" value="1"/>
</dbReference>
<evidence type="ECO:0000313" key="6">
    <source>
        <dbReference type="Proteomes" id="UP000176944"/>
    </source>
</evidence>
<feature type="domain" description="Glycosyl transferase family 1" evidence="3">
    <location>
        <begin position="191"/>
        <end position="346"/>
    </location>
</feature>
<dbReference type="EMBL" id="CP017708">
    <property type="protein sequence ID" value="AOY85043.2"/>
    <property type="molecule type" value="Genomic_DNA"/>
</dbReference>
<evidence type="ECO:0000259" key="3">
    <source>
        <dbReference type="Pfam" id="PF00534"/>
    </source>
</evidence>
<organism evidence="5 6">
    <name type="scientific">Moorena producens (strain JHB)</name>
    <dbReference type="NCBI Taxonomy" id="1454205"/>
    <lineage>
        <taxon>Bacteria</taxon>
        <taxon>Bacillati</taxon>
        <taxon>Cyanobacteriota</taxon>
        <taxon>Cyanophyceae</taxon>
        <taxon>Coleofasciculales</taxon>
        <taxon>Coleofasciculaceae</taxon>
        <taxon>Moorena</taxon>
    </lineage>
</organism>
<dbReference type="PANTHER" id="PTHR12526">
    <property type="entry name" value="GLYCOSYLTRANSFERASE"/>
    <property type="match status" value="1"/>
</dbReference>
<sequence length="377" mass="41781">MLEQKLPIIDPQHLGGTSPTNIIMLGPSLTVNGGISKYEKLFLEHVPPEVKIFHIPTHKEGSSPYKIIVFFQALVNLLWMLLRKDIALVHIHISQRGSAFRKAIMTFLVWIFRKPIILHAHGSEFHLFYSQLAPWVQQLLRWVFGKCSRLIVLSESWKKFSINSLGLRSEQVVILYNPVKLPSPVPYRPGSQKVTILFLGRIGQRKGAFDLIKAFAALPAEDKNRASLILAGNGELEQAYSLVKSLELTANITIPGWVSSEERDHLLAKANIFILPSYNEGLPMALLEAMGWGLPVITTPVGGIPELVVDGDNGLLVKPGEIPELSMAMQTLINDLGLRLSLGCSARASVAHLNIEDYCSSLLNIYCSVLKSEKTAP</sequence>
<gene>
    <name evidence="5" type="ORF">BJP36_34940</name>
</gene>